<evidence type="ECO:0000256" key="1">
    <source>
        <dbReference type="SAM" id="Phobius"/>
    </source>
</evidence>
<keyword evidence="1" id="KW-0812">Transmembrane</keyword>
<dbReference type="Proteomes" id="UP000253508">
    <property type="component" value="Unassembled WGS sequence"/>
</dbReference>
<keyword evidence="3" id="KW-1185">Reference proteome</keyword>
<protein>
    <submittedName>
        <fullName evidence="2">Uncharacterized protein</fullName>
    </submittedName>
</protein>
<organism evidence="2 3">
    <name type="scientific">Microbacterium sorbitolivorans</name>
    <dbReference type="NCBI Taxonomy" id="1867410"/>
    <lineage>
        <taxon>Bacteria</taxon>
        <taxon>Bacillati</taxon>
        <taxon>Actinomycetota</taxon>
        <taxon>Actinomycetes</taxon>
        <taxon>Micrococcales</taxon>
        <taxon>Microbacteriaceae</taxon>
        <taxon>Microbacterium</taxon>
    </lineage>
</organism>
<reference evidence="2 3" key="1">
    <citation type="submission" date="2018-07" db="EMBL/GenBank/DDBJ databases">
        <title>Microbacterium endoborsara sp. nov., a novel actinobacterium isolated from Borszczowia aralocaspica.</title>
        <authorList>
            <person name="An D."/>
        </authorList>
    </citation>
    <scope>NUCLEOTIDE SEQUENCE [LARGE SCALE GENOMIC DNA]</scope>
    <source>
        <strain evidence="2 3">C1.15228</strain>
    </source>
</reference>
<proteinExistence type="predicted"/>
<gene>
    <name evidence="2" type="ORF">DTO57_04190</name>
</gene>
<comment type="caution">
    <text evidence="2">The sequence shown here is derived from an EMBL/GenBank/DDBJ whole genome shotgun (WGS) entry which is preliminary data.</text>
</comment>
<keyword evidence="1" id="KW-1133">Transmembrane helix</keyword>
<evidence type="ECO:0000313" key="3">
    <source>
        <dbReference type="Proteomes" id="UP000253508"/>
    </source>
</evidence>
<sequence length="144" mass="14543">MIPPRTSVAPAEGGSAVARRSLILALIGFLLFGALALCMHEAAEQHGFVAQGNEIAAAYGTEVVDATSGDVVTAGADESGEAADALCLLGVCCAVSLAFAGLLFLAGPRLVVKLGPLLGMLALRARRVVPIPAPTPLLLGISRI</sequence>
<keyword evidence="1" id="KW-0472">Membrane</keyword>
<feature type="transmembrane region" description="Helical" evidence="1">
    <location>
        <begin position="82"/>
        <end position="105"/>
    </location>
</feature>
<name>A0A367Y7J8_9MICO</name>
<dbReference type="EMBL" id="QORO01000001">
    <property type="protein sequence ID" value="RCK61824.1"/>
    <property type="molecule type" value="Genomic_DNA"/>
</dbReference>
<accession>A0A367Y7J8</accession>
<evidence type="ECO:0000313" key="2">
    <source>
        <dbReference type="EMBL" id="RCK61824.1"/>
    </source>
</evidence>
<dbReference type="AlphaFoldDB" id="A0A367Y7J8"/>
<feature type="transmembrane region" description="Helical" evidence="1">
    <location>
        <begin position="21"/>
        <end position="43"/>
    </location>
</feature>